<dbReference type="AlphaFoldDB" id="A0A3A8IHC8"/>
<dbReference type="Pfam" id="PF14252">
    <property type="entry name" value="DUF4347"/>
    <property type="match status" value="1"/>
</dbReference>
<accession>A0A3A8IHC8</accession>
<name>A0A3A8IHC8_9BACT</name>
<feature type="domain" description="DUF4347" evidence="1">
    <location>
        <begin position="57"/>
        <end position="140"/>
    </location>
</feature>
<dbReference type="OrthoDB" id="5538454at2"/>
<keyword evidence="3" id="KW-1185">Reference proteome</keyword>
<reference evidence="2 3" key="1">
    <citation type="submission" date="2020-05" db="EMBL/GenBank/DDBJ databases">
        <authorList>
            <person name="Whitworth D."/>
        </authorList>
    </citation>
    <scope>NUCLEOTIDE SEQUENCE [LARGE SCALE GENOMIC DNA]</scope>
    <source>
        <strain evidence="2 3">AB043B</strain>
    </source>
</reference>
<dbReference type="RefSeq" id="WP_120525263.1">
    <property type="nucleotide sequence ID" value="NZ_JABFJV010000239.1"/>
</dbReference>
<dbReference type="EMBL" id="JABFJV010000239">
    <property type="protein sequence ID" value="NOK37611.1"/>
    <property type="molecule type" value="Genomic_DNA"/>
</dbReference>
<comment type="caution">
    <text evidence="2">The sequence shown here is derived from an EMBL/GenBank/DDBJ whole genome shotgun (WGS) entry which is preliminary data.</text>
</comment>
<dbReference type="InterPro" id="IPR025592">
    <property type="entry name" value="DUF4347"/>
</dbReference>
<evidence type="ECO:0000313" key="2">
    <source>
        <dbReference type="EMBL" id="NOK37611.1"/>
    </source>
</evidence>
<gene>
    <name evidence="2" type="ORF">HMI49_30875</name>
</gene>
<sequence length="178" mass="19470">MGIHLTVISYPQTIHPMFEAVALAANNQSSEHRFARCQNGGGLRLAIANSKPRGRDGRPDVSVLDLVGHGRAGYFKLGDEILIDNGKIRSGAVRELNDLLPRGATVRFLGCLTGDEDSGLQMFKEVVGALQQRIAVSTDVLQPWHFGQTGLLDDYRHLLLSSDAEETSPTQRHRNGVE</sequence>
<dbReference type="Proteomes" id="UP000563426">
    <property type="component" value="Unassembled WGS sequence"/>
</dbReference>
<protein>
    <submittedName>
        <fullName evidence="2">DUF4347 domain-containing protein</fullName>
    </submittedName>
</protein>
<proteinExistence type="predicted"/>
<evidence type="ECO:0000313" key="3">
    <source>
        <dbReference type="Proteomes" id="UP000563426"/>
    </source>
</evidence>
<organism evidence="2 3">
    <name type="scientific">Corallococcus exercitus</name>
    <dbReference type="NCBI Taxonomy" id="2316736"/>
    <lineage>
        <taxon>Bacteria</taxon>
        <taxon>Pseudomonadati</taxon>
        <taxon>Myxococcota</taxon>
        <taxon>Myxococcia</taxon>
        <taxon>Myxococcales</taxon>
        <taxon>Cystobacterineae</taxon>
        <taxon>Myxococcaceae</taxon>
        <taxon>Corallococcus</taxon>
    </lineage>
</organism>
<evidence type="ECO:0000259" key="1">
    <source>
        <dbReference type="Pfam" id="PF14252"/>
    </source>
</evidence>